<feature type="transmembrane region" description="Helical" evidence="13">
    <location>
        <begin position="147"/>
        <end position="165"/>
    </location>
</feature>
<sequence length="400" mass="44358">MASSKLPQPQEPNPHTIDISRVQDEDTEIPSTGKNGGGFGKAAALYYRLIMIRQTLSGFEAGYFRISLSLSSQALLWKTLARDTTSIDDFNHSFGEVVRMLPSAAFVFLWSLALFVLASLSLLYAARCLLCFEVVREEFRHHVHVNYLFAPSISGLLLLQATPFFNQPAPPLSTGSTTQNPYYMVLWYVLVAPIIVLDLKIYGQWLTKGKRFLSGIANPTSQLSVVGNLVGATAAARLGWRETAVCMFALGMAHYLVLFVTLYQRLPGSSSIPVMLRPVFFLFIAAPSMASLAWDSISGSFDTLSKMFFYLSLFLFMSLVCRPTLFRESMRKYNVVWWAYSFPITVIAIASTKYAQEVKRREAHILMLFLSALSVVVSLLLLVTTALTANCTTSSPGPTG</sequence>
<feature type="transmembrane region" description="Helical" evidence="13">
    <location>
        <begin position="275"/>
        <end position="295"/>
    </location>
</feature>
<dbReference type="FunFam" id="1.50.10.150:FF:000003">
    <property type="entry name" value="S-type anion channel SLAH1"/>
    <property type="match status" value="1"/>
</dbReference>
<proteinExistence type="inferred from homology"/>
<evidence type="ECO:0000256" key="11">
    <source>
        <dbReference type="ARBA" id="ARBA00054248"/>
    </source>
</evidence>
<evidence type="ECO:0000313" key="14">
    <source>
        <dbReference type="EMBL" id="VFQ62165.1"/>
    </source>
</evidence>
<dbReference type="PANTHER" id="PTHR31269:SF56">
    <property type="entry name" value="S-TYPE ANION CHANNEL SLAH4-LIKE"/>
    <property type="match status" value="1"/>
</dbReference>
<dbReference type="Proteomes" id="UP000595140">
    <property type="component" value="Unassembled WGS sequence"/>
</dbReference>
<dbReference type="GO" id="GO:0006873">
    <property type="term" value="P:intracellular monoatomic ion homeostasis"/>
    <property type="evidence" value="ECO:0007669"/>
    <property type="project" value="InterPro"/>
</dbReference>
<reference evidence="14 15" key="1">
    <citation type="submission" date="2018-04" db="EMBL/GenBank/DDBJ databases">
        <authorList>
            <person name="Vogel A."/>
        </authorList>
    </citation>
    <scope>NUCLEOTIDE SEQUENCE [LARGE SCALE GENOMIC DNA]</scope>
</reference>
<feature type="transmembrane region" description="Helical" evidence="13">
    <location>
        <begin position="104"/>
        <end position="126"/>
    </location>
</feature>
<evidence type="ECO:0000256" key="9">
    <source>
        <dbReference type="ARBA" id="ARBA00023065"/>
    </source>
</evidence>
<keyword evidence="15" id="KW-1185">Reference proteome</keyword>
<evidence type="ECO:0000256" key="3">
    <source>
        <dbReference type="ARBA" id="ARBA00007808"/>
    </source>
</evidence>
<evidence type="ECO:0000256" key="8">
    <source>
        <dbReference type="ARBA" id="ARBA00022989"/>
    </source>
</evidence>
<dbReference type="CDD" id="cd09323">
    <property type="entry name" value="TDT_SLAC1_like"/>
    <property type="match status" value="1"/>
</dbReference>
<dbReference type="PANTHER" id="PTHR31269">
    <property type="entry name" value="S-TYPE ANION CHANNEL SLAH3"/>
    <property type="match status" value="1"/>
</dbReference>
<comment type="subunit">
    <text evidence="4">Homotrimer.</text>
</comment>
<comment type="subcellular location">
    <subcellularLocation>
        <location evidence="2">Cell membrane</location>
    </subcellularLocation>
    <subcellularLocation>
        <location evidence="1">Endomembrane system</location>
        <topology evidence="1">Multi-pass membrane protein</topology>
    </subcellularLocation>
</comment>
<dbReference type="Pfam" id="PF03595">
    <property type="entry name" value="SLAC1"/>
    <property type="match status" value="1"/>
</dbReference>
<feature type="transmembrane region" description="Helical" evidence="13">
    <location>
        <begin position="367"/>
        <end position="389"/>
    </location>
</feature>
<dbReference type="InterPro" id="IPR004695">
    <property type="entry name" value="SLAC1/Mae1/Ssu1/TehA"/>
</dbReference>
<keyword evidence="7 13" id="KW-0812">Transmembrane</keyword>
<evidence type="ECO:0000256" key="12">
    <source>
        <dbReference type="SAM" id="MobiDB-lite"/>
    </source>
</evidence>
<keyword evidence="8 13" id="KW-1133">Transmembrane helix</keyword>
<keyword evidence="10 13" id="KW-0472">Membrane</keyword>
<feature type="transmembrane region" description="Helical" evidence="13">
    <location>
        <begin position="185"/>
        <end position="203"/>
    </location>
</feature>
<feature type="transmembrane region" description="Helical" evidence="13">
    <location>
        <begin position="307"/>
        <end position="325"/>
    </location>
</feature>
<evidence type="ECO:0000256" key="10">
    <source>
        <dbReference type="ARBA" id="ARBA00023136"/>
    </source>
</evidence>
<dbReference type="OrthoDB" id="1867618at2759"/>
<dbReference type="GO" id="GO:0008308">
    <property type="term" value="F:voltage-gated monoatomic anion channel activity"/>
    <property type="evidence" value="ECO:0007669"/>
    <property type="project" value="InterPro"/>
</dbReference>
<evidence type="ECO:0000313" key="15">
    <source>
        <dbReference type="Proteomes" id="UP000595140"/>
    </source>
</evidence>
<evidence type="ECO:0000256" key="1">
    <source>
        <dbReference type="ARBA" id="ARBA00004127"/>
    </source>
</evidence>
<keyword evidence="6" id="KW-1003">Cell membrane</keyword>
<evidence type="ECO:0000256" key="6">
    <source>
        <dbReference type="ARBA" id="ARBA00022475"/>
    </source>
</evidence>
<name>A0A484KCB5_9ASTE</name>
<evidence type="ECO:0000256" key="4">
    <source>
        <dbReference type="ARBA" id="ARBA00011233"/>
    </source>
</evidence>
<keyword evidence="9" id="KW-0406">Ion transport</keyword>
<comment type="function">
    <text evidence="11">Slow, weak voltage-dependent S-type anion efflux channel involved in maintenance of anion homeostasis.</text>
</comment>
<accession>A0A484KCB5</accession>
<evidence type="ECO:0000256" key="7">
    <source>
        <dbReference type="ARBA" id="ARBA00022692"/>
    </source>
</evidence>
<dbReference type="GO" id="GO:0005886">
    <property type="term" value="C:plasma membrane"/>
    <property type="evidence" value="ECO:0007669"/>
    <property type="project" value="UniProtKB-SubCell"/>
</dbReference>
<comment type="similarity">
    <text evidence="3">Belongs to the SLAC1 S-type anion channel family.</text>
</comment>
<feature type="transmembrane region" description="Helical" evidence="13">
    <location>
        <begin position="337"/>
        <end position="355"/>
    </location>
</feature>
<evidence type="ECO:0000256" key="2">
    <source>
        <dbReference type="ARBA" id="ARBA00004236"/>
    </source>
</evidence>
<feature type="region of interest" description="Disordered" evidence="12">
    <location>
        <begin position="1"/>
        <end position="35"/>
    </location>
</feature>
<dbReference type="GO" id="GO:0012505">
    <property type="term" value="C:endomembrane system"/>
    <property type="evidence" value="ECO:0007669"/>
    <property type="project" value="UniProtKB-SubCell"/>
</dbReference>
<dbReference type="InterPro" id="IPR038665">
    <property type="entry name" value="Voltage-dep_anion_channel_sf"/>
</dbReference>
<evidence type="ECO:0000256" key="5">
    <source>
        <dbReference type="ARBA" id="ARBA00022448"/>
    </source>
</evidence>
<dbReference type="EMBL" id="OOIL02000218">
    <property type="protein sequence ID" value="VFQ62165.1"/>
    <property type="molecule type" value="Genomic_DNA"/>
</dbReference>
<feature type="transmembrane region" description="Helical" evidence="13">
    <location>
        <begin position="244"/>
        <end position="263"/>
    </location>
</feature>
<keyword evidence="5" id="KW-0813">Transport</keyword>
<protein>
    <submittedName>
        <fullName evidence="14">Uncharacterized protein</fullName>
    </submittedName>
</protein>
<evidence type="ECO:0000256" key="13">
    <source>
        <dbReference type="SAM" id="Phobius"/>
    </source>
</evidence>
<dbReference type="AlphaFoldDB" id="A0A484KCB5"/>
<dbReference type="Gene3D" id="1.50.10.150">
    <property type="entry name" value="Voltage-dependent anion channel"/>
    <property type="match status" value="1"/>
</dbReference>
<gene>
    <name evidence="14" type="ORF">CCAM_LOCUS3941</name>
</gene>
<dbReference type="InterPro" id="IPR030183">
    <property type="entry name" value="SLAC/SLAH"/>
</dbReference>
<organism evidence="14 15">
    <name type="scientific">Cuscuta campestris</name>
    <dbReference type="NCBI Taxonomy" id="132261"/>
    <lineage>
        <taxon>Eukaryota</taxon>
        <taxon>Viridiplantae</taxon>
        <taxon>Streptophyta</taxon>
        <taxon>Embryophyta</taxon>
        <taxon>Tracheophyta</taxon>
        <taxon>Spermatophyta</taxon>
        <taxon>Magnoliopsida</taxon>
        <taxon>eudicotyledons</taxon>
        <taxon>Gunneridae</taxon>
        <taxon>Pentapetalae</taxon>
        <taxon>asterids</taxon>
        <taxon>lamiids</taxon>
        <taxon>Solanales</taxon>
        <taxon>Convolvulaceae</taxon>
        <taxon>Cuscuteae</taxon>
        <taxon>Cuscuta</taxon>
        <taxon>Cuscuta subgen. Grammica</taxon>
        <taxon>Cuscuta sect. Cleistogrammica</taxon>
    </lineage>
</organism>